<dbReference type="Proteomes" id="UP000009168">
    <property type="component" value="Unassembled WGS sequence"/>
</dbReference>
<name>Q24F96_TETTS</name>
<dbReference type="GeneID" id="7827946"/>
<dbReference type="RefSeq" id="XP_001026711.2">
    <property type="nucleotide sequence ID" value="XM_001026711.2"/>
</dbReference>
<evidence type="ECO:0000313" key="2">
    <source>
        <dbReference type="Proteomes" id="UP000009168"/>
    </source>
</evidence>
<sequence>MDSYDYDEIDFCFDKHNNICITKEKNKCIQVKYDNKYVAIEKLSNQCISLGEKLSDLHAPLELSFIKEGYCQNQNFQIEEGIPNKFSLNYFLCVNQEKIQIKSHQNMLECKEISTNQLKMLSIVAGRTIDGFCVDENQFFQQQIYCNNQFCHYKNSDNLNTCILYNSDKIIGKTYLNQCIFDEEPLNIIQIYCKPTYCRLIRKTKSQCIKLNNSNIQGVDSNGDCILLKNNFRQLDLCSYPQCIDVNTFSCVDLGTSNNSLALLQNNYCGGLNQASAIACYYTYPACLSSNQLCLQVTISNQQSVGQRIGGQCASLYNYYSDLYYCSQSLCISLYSNPSQKTCLTVSSINLSSNQQIYCSDPSSKQQYCKDPSGQICFDTASQNCYQTYLYGGYGIGCQQNGICQIQSNSKYIGKSVSNNQCFENYQQSTDALNCIYDPQNICLVISPAYFCVVYPLDSQFLGYIVENGQCAQLNQVTYNVGSAANIVNLRKNYCQDSNGFIRQLDNTTNVGVDSFKYLCLNLNQTPQNQIIQCYTGLCIDQIQNTCIYFNQNFVGRNAQNQCLQAGQAVSIECSSDKNVCFDPVAQTCNYINDTQPSRSGRVNNSQCAYNSSYYPKIISCSINFCIQKQNPSDPNSYEGCFPLDSSQNRIGVDVNGYCKQIDEPNSVRCIKGQFCLDIQNGNACSALVLSKSINKYARQINTGYCLPYYDPNGNGDQIETCVLGTCLFTDPNFSQDYCVNEGTVAKGFFIVGIDINQQCVFQDQITSTQIVSCFGMTFCILQISTGFQKCQIVQDFDPNFPNLIYRAKNSNQMCQDLNMPNSIGCMDGMYCINSSDANKCQEMNDATQINKIGRDQNTQQCMPQNVSIASVCQMEFCIFQGACIPLSDLYPGKEKNTHSCLQQGESRKYGASNCYKNGYCILVDSNGLGTCNKLDFTNPLTIGIQKDTLKCIKQNETIAVQCATQRFCLNLQTQACQRIDITQNMCVDQNGICTFNGSCYSCDHDQCLSTTQSNVCQDLIQPTAIFCTDKNGFCTNLDIQNCIICPDNYCDINGDGNCLTGTYLLSLLVGNSCFTQSQNQNNKCIQQNIDNPDKNGDIFCTNSNGFCQKIAQKNQQCLMCPKHYTNPGNDRCYSLKEISIINNNSQQIFFEMHLTYVKQDCYDQQFCLKDSNQKCPIGCYSCSSPEFCNQCQQGYFLYQISSTQQTCIKCNSYTYLYTQVQQFYQNIPTYKCIDCLSEYGLWNKSESNFKTCTNYLVQYDSGFQVLENTLYATNFQVQLISGKYKLVPYLSSLCPSQCQSCIQKSASIAICTQCNIGYVLRDGSCFQCPLNCQYCQYATFMSGYAQLISEINYDPTQLDYYNFILICQQCQQTYMVSYDLQSCLQCGNNCQRCQYENQEKVLNFNQKKLRIISQTEFNQMNYIQKCTQCNQGYFLSYDGKQCFQNIQNCDYTSQLVTYGSQKYDLTEYLWTYNSATHISQSQFICKQCSLNYFATIDQSKCSFGCQQITQQNKCSYCSTNIQNFPECQFCSNGYVLNLATLPKKCQYSMCSENINSCSECYQYLDPLSNQSIYQCTRCQDKLSIPSINGCISCPQGCSKCYEGTRTFNFTSQLIYKRNNLNIQQRLNYNTSQTNYQLICTECQDGYQFDQEIKLCVKLQCGQYCLQCILINNKPQCIQCNYDLLSSLISYQSYFIGMLYYNLNNLPDIKNLVSLTSAGNDCQLCPLMCETCVNTKDISVNPLYLYDAQCLSCKHSLPTSSTQEQYKITYDKERRKCYLCQNTEQGCFFKKQQTVYIQCLDINSRKGDGSFQNPLNYNRLNEIGIDQLILNEIDYDQAIIYYNELQVKQLEVQLIFLDDICLEQSTQSFITTLKDKIRSLELAILNITSIGTKPNNMMVFQQNNTFNITGFNQVSVTYYFLKLENHSVIFCTSTFNSTVDKHSLIASLVSKYINYKLEIAN</sequence>
<dbReference type="InterPro" id="IPR052798">
    <property type="entry name" value="Giardia_VSA"/>
</dbReference>
<dbReference type="PANTHER" id="PTHR23275">
    <property type="entry name" value="CABRIOLET.-RELATED"/>
    <property type="match status" value="1"/>
</dbReference>
<protein>
    <submittedName>
        <fullName evidence="1">Uncharacterized protein</fullName>
    </submittedName>
</protein>
<accession>Q24F96</accession>
<dbReference type="KEGG" id="tet:TTHERM_01008780"/>
<evidence type="ECO:0000313" key="1">
    <source>
        <dbReference type="EMBL" id="EAS06466.2"/>
    </source>
</evidence>
<reference evidence="2" key="1">
    <citation type="journal article" date="2006" name="PLoS Biol.">
        <title>Macronuclear genome sequence of the ciliate Tetrahymena thermophila, a model eukaryote.</title>
        <authorList>
            <person name="Eisen J.A."/>
            <person name="Coyne R.S."/>
            <person name="Wu M."/>
            <person name="Wu D."/>
            <person name="Thiagarajan M."/>
            <person name="Wortman J.R."/>
            <person name="Badger J.H."/>
            <person name="Ren Q."/>
            <person name="Amedeo P."/>
            <person name="Jones K.M."/>
            <person name="Tallon L.J."/>
            <person name="Delcher A.L."/>
            <person name="Salzberg S.L."/>
            <person name="Silva J.C."/>
            <person name="Haas B.J."/>
            <person name="Majoros W.H."/>
            <person name="Farzad M."/>
            <person name="Carlton J.M."/>
            <person name="Smith R.K. Jr."/>
            <person name="Garg J."/>
            <person name="Pearlman R.E."/>
            <person name="Karrer K.M."/>
            <person name="Sun L."/>
            <person name="Manning G."/>
            <person name="Elde N.C."/>
            <person name="Turkewitz A.P."/>
            <person name="Asai D.J."/>
            <person name="Wilkes D.E."/>
            <person name="Wang Y."/>
            <person name="Cai H."/>
            <person name="Collins K."/>
            <person name="Stewart B.A."/>
            <person name="Lee S.R."/>
            <person name="Wilamowska K."/>
            <person name="Weinberg Z."/>
            <person name="Ruzzo W.L."/>
            <person name="Wloga D."/>
            <person name="Gaertig J."/>
            <person name="Frankel J."/>
            <person name="Tsao C.-C."/>
            <person name="Gorovsky M.A."/>
            <person name="Keeling P.J."/>
            <person name="Waller R.F."/>
            <person name="Patron N.J."/>
            <person name="Cherry J.M."/>
            <person name="Stover N.A."/>
            <person name="Krieger C.J."/>
            <person name="del Toro C."/>
            <person name="Ryder H.F."/>
            <person name="Williamson S.C."/>
            <person name="Barbeau R.A."/>
            <person name="Hamilton E.P."/>
            <person name="Orias E."/>
        </authorList>
    </citation>
    <scope>NUCLEOTIDE SEQUENCE [LARGE SCALE GENOMIC DNA]</scope>
    <source>
        <strain evidence="2">SB210</strain>
    </source>
</reference>
<proteinExistence type="predicted"/>
<keyword evidence="2" id="KW-1185">Reference proteome</keyword>
<dbReference type="EMBL" id="GG662290">
    <property type="protein sequence ID" value="EAS06466.2"/>
    <property type="molecule type" value="Genomic_DNA"/>
</dbReference>
<organism evidence="1 2">
    <name type="scientific">Tetrahymena thermophila (strain SB210)</name>
    <dbReference type="NCBI Taxonomy" id="312017"/>
    <lineage>
        <taxon>Eukaryota</taxon>
        <taxon>Sar</taxon>
        <taxon>Alveolata</taxon>
        <taxon>Ciliophora</taxon>
        <taxon>Intramacronucleata</taxon>
        <taxon>Oligohymenophorea</taxon>
        <taxon>Hymenostomatida</taxon>
        <taxon>Tetrahymenina</taxon>
        <taxon>Tetrahymenidae</taxon>
        <taxon>Tetrahymena</taxon>
    </lineage>
</organism>
<dbReference type="PANTHER" id="PTHR23275:SF100">
    <property type="entry name" value="EGF-LIKE DOMAIN-CONTAINING PROTEIN"/>
    <property type="match status" value="1"/>
</dbReference>
<gene>
    <name evidence="1" type="ORF">TTHERM_01008780</name>
</gene>
<dbReference type="InParanoid" id="Q24F96"/>
<dbReference type="HOGENOM" id="CLU_002725_0_0_1"/>